<evidence type="ECO:0000313" key="12">
    <source>
        <dbReference type="EMBL" id="EAU37992.1"/>
    </source>
</evidence>
<dbReference type="InterPro" id="IPR057530">
    <property type="entry name" value="TIM-barrel_MTC6"/>
</dbReference>
<evidence type="ECO:0000256" key="3">
    <source>
        <dbReference type="ARBA" id="ARBA00022729"/>
    </source>
</evidence>
<dbReference type="HOGENOM" id="CLU_033723_0_0_1"/>
<dbReference type="PROSITE" id="PS00615">
    <property type="entry name" value="C_TYPE_LECTIN_1"/>
    <property type="match status" value="1"/>
</dbReference>
<keyword evidence="3" id="KW-0732">Signal</keyword>
<comment type="similarity">
    <text evidence="8">Belongs to the MTC6 family.</text>
</comment>
<evidence type="ECO:0000313" key="13">
    <source>
        <dbReference type="Proteomes" id="UP000007963"/>
    </source>
</evidence>
<dbReference type="CDD" id="cd00037">
    <property type="entry name" value="CLECT"/>
    <property type="match status" value="1"/>
</dbReference>
<comment type="function">
    <text evidence="7">May be involved in telomere capping.</text>
</comment>
<dbReference type="RefSeq" id="XP_001208600.1">
    <property type="nucleotide sequence ID" value="XM_001208600.1"/>
</dbReference>
<evidence type="ECO:0000259" key="11">
    <source>
        <dbReference type="Pfam" id="PF25506"/>
    </source>
</evidence>
<dbReference type="VEuPathDB" id="FungiDB:ATEG_01235"/>
<reference evidence="13" key="1">
    <citation type="submission" date="2005-09" db="EMBL/GenBank/DDBJ databases">
        <title>Annotation of the Aspergillus terreus NIH2624 genome.</title>
        <authorList>
            <person name="Birren B.W."/>
            <person name="Lander E.S."/>
            <person name="Galagan J.E."/>
            <person name="Nusbaum C."/>
            <person name="Devon K."/>
            <person name="Henn M."/>
            <person name="Ma L.-J."/>
            <person name="Jaffe D.B."/>
            <person name="Butler J."/>
            <person name="Alvarez P."/>
            <person name="Gnerre S."/>
            <person name="Grabherr M."/>
            <person name="Kleber M."/>
            <person name="Mauceli E.W."/>
            <person name="Brockman W."/>
            <person name="Rounsley S."/>
            <person name="Young S.K."/>
            <person name="LaButti K."/>
            <person name="Pushparaj V."/>
            <person name="DeCaprio D."/>
            <person name="Crawford M."/>
            <person name="Koehrsen M."/>
            <person name="Engels R."/>
            <person name="Montgomery P."/>
            <person name="Pearson M."/>
            <person name="Howarth C."/>
            <person name="Larson L."/>
            <person name="Luoma S."/>
            <person name="White J."/>
            <person name="Alvarado L."/>
            <person name="Kodira C.D."/>
            <person name="Zeng Q."/>
            <person name="Oleary S."/>
            <person name="Yandava C."/>
            <person name="Denning D.W."/>
            <person name="Nierman W.C."/>
            <person name="Milne T."/>
            <person name="Madden K."/>
        </authorList>
    </citation>
    <scope>NUCLEOTIDE SEQUENCE [LARGE SCALE GENOMIC DNA]</scope>
    <source>
        <strain evidence="13">NIH 2624 / FGSC A1156</strain>
    </source>
</reference>
<evidence type="ECO:0000256" key="2">
    <source>
        <dbReference type="ARBA" id="ARBA00022692"/>
    </source>
</evidence>
<dbReference type="AlphaFoldDB" id="Q0CYJ9"/>
<dbReference type="PANTHER" id="PTHR35518:SF2">
    <property type="entry name" value="MAINTENANCE OF TELOMERE CAPPING PROTEIN 6"/>
    <property type="match status" value="1"/>
</dbReference>
<dbReference type="GeneID" id="4316066"/>
<comment type="subcellular location">
    <subcellularLocation>
        <location evidence="1">Membrane</location>
        <topology evidence="1">Single-pass type I membrane protein</topology>
    </subcellularLocation>
</comment>
<evidence type="ECO:0000256" key="7">
    <source>
        <dbReference type="ARBA" id="ARBA00037703"/>
    </source>
</evidence>
<organism evidence="12 13">
    <name type="scientific">Aspergillus terreus (strain NIH 2624 / FGSC A1156)</name>
    <dbReference type="NCBI Taxonomy" id="341663"/>
    <lineage>
        <taxon>Eukaryota</taxon>
        <taxon>Fungi</taxon>
        <taxon>Dikarya</taxon>
        <taxon>Ascomycota</taxon>
        <taxon>Pezizomycotina</taxon>
        <taxon>Eurotiomycetes</taxon>
        <taxon>Eurotiomycetidae</taxon>
        <taxon>Eurotiales</taxon>
        <taxon>Aspergillaceae</taxon>
        <taxon>Aspergillus</taxon>
        <taxon>Aspergillus subgen. Circumdati</taxon>
    </lineage>
</organism>
<keyword evidence="5 10" id="KW-0472">Membrane</keyword>
<evidence type="ECO:0000256" key="1">
    <source>
        <dbReference type="ARBA" id="ARBA00004479"/>
    </source>
</evidence>
<protein>
    <recommendedName>
        <fullName evidence="9">Maintenance of telomere capping protein 6</fullName>
    </recommendedName>
</protein>
<evidence type="ECO:0000256" key="6">
    <source>
        <dbReference type="ARBA" id="ARBA00023180"/>
    </source>
</evidence>
<dbReference type="STRING" id="341663.Q0CYJ9"/>
<dbReference type="OMA" id="WGTIDPQ"/>
<name>Q0CYJ9_ASPTN</name>
<dbReference type="Pfam" id="PF25506">
    <property type="entry name" value="TIM-barrel_MTC6"/>
    <property type="match status" value="1"/>
</dbReference>
<dbReference type="PANTHER" id="PTHR35518">
    <property type="entry name" value="MAINTENANCE OF TELOMOERE CAPPING"/>
    <property type="match status" value="1"/>
</dbReference>
<keyword evidence="2 10" id="KW-0812">Transmembrane</keyword>
<dbReference type="GO" id="GO:0016020">
    <property type="term" value="C:membrane"/>
    <property type="evidence" value="ECO:0007669"/>
    <property type="project" value="UniProtKB-SubCell"/>
</dbReference>
<gene>
    <name evidence="12" type="ORF">ATEG_01235</name>
</gene>
<dbReference type="InterPro" id="IPR051008">
    <property type="entry name" value="Telomere_Capping_Maintenance"/>
</dbReference>
<evidence type="ECO:0000256" key="5">
    <source>
        <dbReference type="ARBA" id="ARBA00023136"/>
    </source>
</evidence>
<dbReference type="InterPro" id="IPR016187">
    <property type="entry name" value="CTDL_fold"/>
</dbReference>
<dbReference type="Proteomes" id="UP000007963">
    <property type="component" value="Unassembled WGS sequence"/>
</dbReference>
<dbReference type="eggNOG" id="ENOG502S5TR">
    <property type="taxonomic scope" value="Eukaryota"/>
</dbReference>
<evidence type="ECO:0000256" key="8">
    <source>
        <dbReference type="ARBA" id="ARBA00038159"/>
    </source>
</evidence>
<evidence type="ECO:0000256" key="9">
    <source>
        <dbReference type="ARBA" id="ARBA00039865"/>
    </source>
</evidence>
<dbReference type="OrthoDB" id="5573651at2759"/>
<accession>Q0CYJ9</accession>
<dbReference type="EMBL" id="CH476595">
    <property type="protein sequence ID" value="EAU37992.1"/>
    <property type="molecule type" value="Genomic_DNA"/>
</dbReference>
<sequence length="600" mass="65476">MPLSYNPDGSLVDSTWAAVFLSERDVAGQIPINFVTSSAVSIRAACFGNGIFEDTAAERCISNLLAVGYRRFIVDVYWSVTSKTWTFCPVRIPANAAVETVTSALPSATPTATAGVSQGKVTEIVTDSGAHLVQLGPYLCSRNFDLSSLVDIWQDYFKSTTSQLNVYTRYISFNLHVAADPETPDEPASEVPNTDLPVGSERVGELIDDRLLAYIYTPAQLADERQNLNDSWYEVDDGYKPIAEYFTTIVAADGTHSTPDGWPCTKYVQLAREKRLLLEYGTIDPQLQNYVPVPDDSEVLFPPGYLSSIVPVASADSGSLDSGCFYNPQATLVSQVNTSWAVSSRIPVPSRLNQSAGLADLSAMVVNLTACGLTPTLNDTIFNVTADADAAPYRNISLSSSWAWDIGEPHDSSITEDMDAPKRNRCAVMDMSLQGHWRSANCSESRRAACRVGHLPFTWMLSDGLYDYGDAYANACPENSSMAVPRTGLENTYLYRHLLSQSADAIDPTSTDPALREVWLDFNSLDIPSCWVTGGPDAECSYASDPQQLEKRTVLVAAIAGIVICIIAALTLFVKCNANRRNSRRGKRVIQGWEYEGVPS</sequence>
<dbReference type="SUPFAM" id="SSF56436">
    <property type="entry name" value="C-type lectin-like"/>
    <property type="match status" value="1"/>
</dbReference>
<feature type="domain" description="MTC6 partial TIM-barrel" evidence="11">
    <location>
        <begin position="18"/>
        <end position="384"/>
    </location>
</feature>
<proteinExistence type="inferred from homology"/>
<dbReference type="InterPro" id="IPR018378">
    <property type="entry name" value="C-type_lectin_CS"/>
</dbReference>
<evidence type="ECO:0000256" key="10">
    <source>
        <dbReference type="SAM" id="Phobius"/>
    </source>
</evidence>
<evidence type="ECO:0000256" key="4">
    <source>
        <dbReference type="ARBA" id="ARBA00022989"/>
    </source>
</evidence>
<keyword evidence="6" id="KW-0325">Glycoprotein</keyword>
<feature type="transmembrane region" description="Helical" evidence="10">
    <location>
        <begin position="554"/>
        <end position="574"/>
    </location>
</feature>
<keyword evidence="4 10" id="KW-1133">Transmembrane helix</keyword>